<evidence type="ECO:0000313" key="3">
    <source>
        <dbReference type="Proteomes" id="UP000789524"/>
    </source>
</evidence>
<reference evidence="2" key="1">
    <citation type="submission" date="2021-09" db="EMBL/GenBank/DDBJ databases">
        <authorList>
            <person name="Martin H S."/>
        </authorList>
    </citation>
    <scope>NUCLEOTIDE SEQUENCE</scope>
</reference>
<organism evidence="2 3">
    <name type="scientific">Danaus chrysippus</name>
    <name type="common">African queen</name>
    <dbReference type="NCBI Taxonomy" id="151541"/>
    <lineage>
        <taxon>Eukaryota</taxon>
        <taxon>Metazoa</taxon>
        <taxon>Ecdysozoa</taxon>
        <taxon>Arthropoda</taxon>
        <taxon>Hexapoda</taxon>
        <taxon>Insecta</taxon>
        <taxon>Pterygota</taxon>
        <taxon>Neoptera</taxon>
        <taxon>Endopterygota</taxon>
        <taxon>Lepidoptera</taxon>
        <taxon>Glossata</taxon>
        <taxon>Ditrysia</taxon>
        <taxon>Papilionoidea</taxon>
        <taxon>Nymphalidae</taxon>
        <taxon>Danainae</taxon>
        <taxon>Danaini</taxon>
        <taxon>Danaina</taxon>
        <taxon>Danaus</taxon>
        <taxon>Anosia</taxon>
    </lineage>
</organism>
<gene>
    <name evidence="2" type="ORF">DCHRY22_LOCUS14195</name>
</gene>
<sequence length="91" mass="10644">MVNGNYVLYGDRPASESEIVSDHVQTRTAERKPKRKSHRTASEVQHNLNLEEMDNQTDTVKYENKIKEPMLLRYVATTEVRKTLLLRDSRL</sequence>
<evidence type="ECO:0000313" key="2">
    <source>
        <dbReference type="EMBL" id="CAG9581629.1"/>
    </source>
</evidence>
<name>A0A8J2R746_9NEOP</name>
<feature type="compositionally biased region" description="Basic and acidic residues" evidence="1">
    <location>
        <begin position="20"/>
        <end position="31"/>
    </location>
</feature>
<proteinExistence type="predicted"/>
<dbReference type="OrthoDB" id="10020456at2759"/>
<comment type="caution">
    <text evidence="2">The sequence shown here is derived from an EMBL/GenBank/DDBJ whole genome shotgun (WGS) entry which is preliminary data.</text>
</comment>
<keyword evidence="3" id="KW-1185">Reference proteome</keyword>
<dbReference type="EMBL" id="CAKASE010000080">
    <property type="protein sequence ID" value="CAG9581629.1"/>
    <property type="molecule type" value="Genomic_DNA"/>
</dbReference>
<evidence type="ECO:0000256" key="1">
    <source>
        <dbReference type="SAM" id="MobiDB-lite"/>
    </source>
</evidence>
<feature type="region of interest" description="Disordered" evidence="1">
    <location>
        <begin position="1"/>
        <end position="56"/>
    </location>
</feature>
<accession>A0A8J2R746</accession>
<dbReference type="Proteomes" id="UP000789524">
    <property type="component" value="Unassembled WGS sequence"/>
</dbReference>
<dbReference type="AlphaFoldDB" id="A0A8J2R746"/>
<protein>
    <submittedName>
        <fullName evidence="2">(African queen) hypothetical protein</fullName>
    </submittedName>
</protein>